<accession>A0ABP9U6W0</accession>
<evidence type="ECO:0000256" key="2">
    <source>
        <dbReference type="ARBA" id="ARBA00022692"/>
    </source>
</evidence>
<comment type="caution">
    <text evidence="6">The sequence shown here is derived from an EMBL/GenBank/DDBJ whole genome shotgun (WGS) entry which is preliminary data.</text>
</comment>
<name>A0ABP9U6W0_9BACT</name>
<gene>
    <name evidence="6" type="ORF">UREOM_2550</name>
</gene>
<comment type="subcellular location">
    <subcellularLocation>
        <location evidence="1">Membrane</location>
        <topology evidence="1">Multi-pass membrane protein</topology>
    </subcellularLocation>
</comment>
<reference evidence="6" key="1">
    <citation type="submission" date="2024-02" db="EMBL/GenBank/DDBJ databases">
        <title>Draft genome sequence of new strains in genus Ureaplasma.</title>
        <authorList>
            <person name="Nakajima Y."/>
            <person name="Segawa T."/>
        </authorList>
    </citation>
    <scope>NUCLEOTIDE SEQUENCE [LARGE SCALE GENOMIC DNA]</scope>
    <source>
        <strain evidence="6">OM1</strain>
    </source>
</reference>
<dbReference type="Gene3D" id="1.20.1280.290">
    <property type="match status" value="1"/>
</dbReference>
<keyword evidence="7" id="KW-1185">Reference proteome</keyword>
<keyword evidence="2 5" id="KW-0812">Transmembrane</keyword>
<evidence type="ECO:0000313" key="6">
    <source>
        <dbReference type="EMBL" id="GAA5414544.1"/>
    </source>
</evidence>
<evidence type="ECO:0000256" key="5">
    <source>
        <dbReference type="SAM" id="Phobius"/>
    </source>
</evidence>
<sequence length="206" mass="21823">MELATLAASVNNGIDKSLLGNPDGLFSGASGAYEVLLIIFGTIGSVIISFCYIPQFVTTFKTKGTTGLSFIMWLLVVIAEAGFIIWGILYVAEGSLATNNITALKDLGFLSDKATVDNLNLATLNAANKQAVDSGLINGLALFVCDVSGFIVALLILIYKVKNMILAKKMNITEAALCEKLYAEVLAKQQAKENVTTAKNTTSSQA</sequence>
<organism evidence="6 7">
    <name type="scientific">Ureaplasma ceti</name>
    <dbReference type="NCBI Taxonomy" id="3119530"/>
    <lineage>
        <taxon>Bacteria</taxon>
        <taxon>Bacillati</taxon>
        <taxon>Mycoplasmatota</taxon>
        <taxon>Mycoplasmoidales</taxon>
        <taxon>Mycoplasmoidaceae</taxon>
        <taxon>Ureaplasma</taxon>
    </lineage>
</organism>
<evidence type="ECO:0000313" key="7">
    <source>
        <dbReference type="Proteomes" id="UP001449582"/>
    </source>
</evidence>
<proteinExistence type="predicted"/>
<evidence type="ECO:0000256" key="1">
    <source>
        <dbReference type="ARBA" id="ARBA00004141"/>
    </source>
</evidence>
<feature type="transmembrane region" description="Helical" evidence="5">
    <location>
        <begin position="35"/>
        <end position="58"/>
    </location>
</feature>
<feature type="transmembrane region" description="Helical" evidence="5">
    <location>
        <begin position="136"/>
        <end position="159"/>
    </location>
</feature>
<dbReference type="Proteomes" id="UP001449582">
    <property type="component" value="Unassembled WGS sequence"/>
</dbReference>
<evidence type="ECO:0000256" key="3">
    <source>
        <dbReference type="ARBA" id="ARBA00022989"/>
    </source>
</evidence>
<dbReference type="Pfam" id="PF04193">
    <property type="entry name" value="PQ-loop"/>
    <property type="match status" value="1"/>
</dbReference>
<protein>
    <submittedName>
        <fullName evidence="6">Uncharacterized protein</fullName>
    </submittedName>
</protein>
<evidence type="ECO:0000256" key="4">
    <source>
        <dbReference type="ARBA" id="ARBA00023136"/>
    </source>
</evidence>
<feature type="transmembrane region" description="Helical" evidence="5">
    <location>
        <begin position="70"/>
        <end position="92"/>
    </location>
</feature>
<keyword evidence="4 5" id="KW-0472">Membrane</keyword>
<dbReference type="EMBL" id="BAABQM010000001">
    <property type="protein sequence ID" value="GAA5414544.1"/>
    <property type="molecule type" value="Genomic_DNA"/>
</dbReference>
<dbReference type="InterPro" id="IPR006603">
    <property type="entry name" value="PQ-loop_rpt"/>
</dbReference>
<dbReference type="RefSeq" id="WP_353289706.1">
    <property type="nucleotide sequence ID" value="NZ_BAABQM010000001.1"/>
</dbReference>
<keyword evidence="3 5" id="KW-1133">Transmembrane helix</keyword>